<sequence length="255" mass="29752">MPFMDKKLIKQLLKKDNPIILEVGAHKGTDTLGFLKEFPRIKIYSFEPDPRIIAQHRNLVNDPRSQLYELALSDQDGEAVFYQSGVQVGDKLKHAASSSLKKPQEHLKVYPQVPFNSSTTVKTMRLDTWAEENNIREVDFIWADVQGAEEQLIRGGLETLAKTRYFYTEYDDRELYENQINLRTIQSLIPEFKFVCFYANNVLFKNSRYLDLGLDILSDRLLTNYHIYTKERAYFRLPFKTGLRKLSQKIMGKKG</sequence>
<dbReference type="AlphaFoldDB" id="A8YCF3"/>
<gene>
    <name evidence="2" type="ORF">IPF_5255</name>
</gene>
<dbReference type="PANTHER" id="PTHR36973:SF4">
    <property type="entry name" value="NODULATION PROTEIN"/>
    <property type="match status" value="1"/>
</dbReference>
<organism evidence="2">
    <name type="scientific">Microcystis aeruginosa (strain PCC 7806)</name>
    <dbReference type="NCBI Taxonomy" id="267872"/>
    <lineage>
        <taxon>Bacteria</taxon>
        <taxon>Bacillati</taxon>
        <taxon>Cyanobacteriota</taxon>
        <taxon>Cyanophyceae</taxon>
        <taxon>Oscillatoriophycideae</taxon>
        <taxon>Chroococcales</taxon>
        <taxon>Microcystaceae</taxon>
        <taxon>Microcystis</taxon>
    </lineage>
</organism>
<dbReference type="Gene3D" id="3.40.50.150">
    <property type="entry name" value="Vaccinia Virus protein VP39"/>
    <property type="match status" value="1"/>
</dbReference>
<dbReference type="NCBIfam" id="TIGR01444">
    <property type="entry name" value="fkbM_fam"/>
    <property type="match status" value="1"/>
</dbReference>
<proteinExistence type="predicted"/>
<dbReference type="InterPro" id="IPR053188">
    <property type="entry name" value="FkbM_Methyltransferase"/>
</dbReference>
<dbReference type="InterPro" id="IPR006342">
    <property type="entry name" value="FkbM_mtfrase"/>
</dbReference>
<reference evidence="2" key="1">
    <citation type="submission" date="2007-08" db="EMBL/GenBank/DDBJ databases">
        <authorList>
            <person name="Frangeul L."/>
        </authorList>
    </citation>
    <scope>NUCLEOTIDE SEQUENCE</scope>
    <source>
        <strain evidence="2">PCC 7806</strain>
    </source>
</reference>
<accession>A8YCF3</accession>
<protein>
    <submittedName>
        <fullName evidence="2">Similar to tr|Q89TE5|Q89TE5</fullName>
    </submittedName>
</protein>
<dbReference type="GO" id="GO:0008171">
    <property type="term" value="F:O-methyltransferase activity"/>
    <property type="evidence" value="ECO:0007669"/>
    <property type="project" value="TreeGrafter"/>
</dbReference>
<dbReference type="Pfam" id="PF05050">
    <property type="entry name" value="Methyltransf_21"/>
    <property type="match status" value="1"/>
</dbReference>
<dbReference type="InterPro" id="IPR029063">
    <property type="entry name" value="SAM-dependent_MTases_sf"/>
</dbReference>
<feature type="domain" description="Methyltransferase FkbM" evidence="1">
    <location>
        <begin position="22"/>
        <end position="194"/>
    </location>
</feature>
<dbReference type="EMBL" id="AM778913">
    <property type="protein sequence ID" value="CAO89192.1"/>
    <property type="molecule type" value="Genomic_DNA"/>
</dbReference>
<name>A8YCF3_MICA7</name>
<evidence type="ECO:0000313" key="2">
    <source>
        <dbReference type="EMBL" id="CAO89192.1"/>
    </source>
</evidence>
<dbReference type="PANTHER" id="PTHR36973">
    <property type="entry name" value="SLL1456 PROTEIN-RELATED"/>
    <property type="match status" value="1"/>
</dbReference>
<evidence type="ECO:0000259" key="1">
    <source>
        <dbReference type="Pfam" id="PF05050"/>
    </source>
</evidence>
<dbReference type="SUPFAM" id="SSF53335">
    <property type="entry name" value="S-adenosyl-L-methionine-dependent methyltransferases"/>
    <property type="match status" value="1"/>
</dbReference>